<comment type="caution">
    <text evidence="4">The sequence shown here is derived from an EMBL/GenBank/DDBJ whole genome shotgun (WGS) entry which is preliminary data.</text>
</comment>
<feature type="compositionally biased region" description="Low complexity" evidence="1">
    <location>
        <begin position="258"/>
        <end position="271"/>
    </location>
</feature>
<dbReference type="SUPFAM" id="SSF52540">
    <property type="entry name" value="P-loop containing nucleoside triphosphate hydrolases"/>
    <property type="match status" value="1"/>
</dbReference>
<accession>A0AAW8FSX5</accession>
<keyword evidence="4" id="KW-0282">Flagellum</keyword>
<dbReference type="GO" id="GO:0005829">
    <property type="term" value="C:cytosol"/>
    <property type="evidence" value="ECO:0007669"/>
    <property type="project" value="TreeGrafter"/>
</dbReference>
<reference evidence="4" key="1">
    <citation type="submission" date="2023-07" db="EMBL/GenBank/DDBJ databases">
        <title>Comparative genomics of wheat-associated soil bacteria to identify genetic determinants of phenazine resistance.</title>
        <authorList>
            <person name="Mouncey N."/>
        </authorList>
    </citation>
    <scope>NUCLEOTIDE SEQUENCE</scope>
    <source>
        <strain evidence="4">V4I22</strain>
    </source>
</reference>
<evidence type="ECO:0000259" key="2">
    <source>
        <dbReference type="Pfam" id="PF01656"/>
    </source>
</evidence>
<evidence type="ECO:0000259" key="3">
    <source>
        <dbReference type="Pfam" id="PF12401"/>
    </source>
</evidence>
<dbReference type="InterPro" id="IPR027417">
    <property type="entry name" value="P-loop_NTPase"/>
</dbReference>
<dbReference type="Pfam" id="PF01656">
    <property type="entry name" value="CbiA"/>
    <property type="match status" value="1"/>
</dbReference>
<dbReference type="RefSeq" id="WP_306984914.1">
    <property type="nucleotide sequence ID" value="NZ_JAUSZV010000005.1"/>
</dbReference>
<feature type="domain" description="CobQ/CobB/MinD/ParA nucleotide binding" evidence="2">
    <location>
        <begin position="498"/>
        <end position="646"/>
    </location>
</feature>
<dbReference type="Proteomes" id="UP001234216">
    <property type="component" value="Unassembled WGS sequence"/>
</dbReference>
<evidence type="ECO:0000313" key="4">
    <source>
        <dbReference type="EMBL" id="MDQ0912495.1"/>
    </source>
</evidence>
<dbReference type="InterPro" id="IPR050625">
    <property type="entry name" value="ParA/MinD_ATPase"/>
</dbReference>
<evidence type="ECO:0000313" key="5">
    <source>
        <dbReference type="Proteomes" id="UP001234216"/>
    </source>
</evidence>
<sequence length="769" mass="82186">MGTLNRLEQRFEALVNDAFAKIFRSAVQPLEFAGALRRECDVNARIWTEGYTIAPNGFVVELSPGDHEVYSACLVMLGEELVEKVRVHAEEQRYSFVGPLKVQLQRSENLKVGQYRVRSRLEMPPEAQHALEVRRHRATQAAVRPGTGGGPVRQPSMHVPRGEKRALTPDQLISMGLSFSADGSLVRGAPPSALAAPPRPLRPGKPATDRPGAAVLARSGPALRTPAAGHGGRPALDPAGVHAHPPGGEGGHQRVVHPTEPQTGGPTTGRPPVHRDPVGDSCPTDAASDRSALRVQGVEPGPRHAATSVPEGPIISPKGQNMTNDRDMYADDSSPDGGRELSDGLAPTPPDPHVVGGPRYAVPMEPLTSQRAAGETVSQGGPAEPHSPASAGSRFDPAPHTTPHDRQVQPTRVAGGAPGYARPPAHHAPAQWPASDWSGRGGLGQSATVELSSDRLLRGRSSGRRALSRLRPGGGSAERERQQKLAILRTPVMQCHKIAVISLKGGVGKTTTTTALGATLATLRQDRVVAIDANPDAGTLSRRVRRETSATIRDLVAEIPNLTNYMSVRRFTSQSPSGLEVLANEVDPALSTAFNDEDYRQVVSCLGQHYPIILTDSGTGLLHSAMRGVLDFADQLIVVATPSVDGATSASTTLDWLNAHQYEDLVSRSITVVSEARRKSKMVKVNEVLDHFRARCRGVVVIPFDEHLATGSEVDLQQMKARTREAYFDLATLVAADFPRTQPEAVSWAASYPHSGYNAPSYFAAPARA</sequence>
<name>A0AAW8FSX5_9ACTN</name>
<feature type="domain" description="FhaA N-terminal" evidence="3">
    <location>
        <begin position="4"/>
        <end position="118"/>
    </location>
</feature>
<feature type="region of interest" description="Disordered" evidence="1">
    <location>
        <begin position="138"/>
        <end position="162"/>
    </location>
</feature>
<dbReference type="InterPro" id="IPR022128">
    <property type="entry name" value="FhaA_N"/>
</dbReference>
<evidence type="ECO:0000256" key="1">
    <source>
        <dbReference type="SAM" id="MobiDB-lite"/>
    </source>
</evidence>
<dbReference type="PANTHER" id="PTHR43384:SF14">
    <property type="entry name" value="ESX-1 SECRETION-ASSOCIATED PROTEIN ESPI"/>
    <property type="match status" value="1"/>
</dbReference>
<dbReference type="GO" id="GO:0016887">
    <property type="term" value="F:ATP hydrolysis activity"/>
    <property type="evidence" value="ECO:0007669"/>
    <property type="project" value="TreeGrafter"/>
</dbReference>
<organism evidence="4 5">
    <name type="scientific">Streptomyces canus</name>
    <dbReference type="NCBI Taxonomy" id="58343"/>
    <lineage>
        <taxon>Bacteria</taxon>
        <taxon>Bacillati</taxon>
        <taxon>Actinomycetota</taxon>
        <taxon>Actinomycetes</taxon>
        <taxon>Kitasatosporales</taxon>
        <taxon>Streptomycetaceae</taxon>
        <taxon>Streptomyces</taxon>
        <taxon>Streptomyces aurantiacus group</taxon>
    </lineage>
</organism>
<feature type="compositionally biased region" description="Low complexity" evidence="1">
    <location>
        <begin position="419"/>
        <end position="434"/>
    </location>
</feature>
<dbReference type="Pfam" id="PF12401">
    <property type="entry name" value="FhaA_N"/>
    <property type="match status" value="1"/>
</dbReference>
<dbReference type="Gene3D" id="3.40.50.300">
    <property type="entry name" value="P-loop containing nucleotide triphosphate hydrolases"/>
    <property type="match status" value="1"/>
</dbReference>
<keyword evidence="4" id="KW-0966">Cell projection</keyword>
<gene>
    <name evidence="4" type="ORF">QFZ22_008480</name>
</gene>
<keyword evidence="4" id="KW-0969">Cilium</keyword>
<protein>
    <submittedName>
        <fullName evidence="4">MinD-like ATPase involved in chromosome partitioning or flagellar assembly</fullName>
    </submittedName>
</protein>
<dbReference type="GO" id="GO:0051782">
    <property type="term" value="P:negative regulation of cell division"/>
    <property type="evidence" value="ECO:0007669"/>
    <property type="project" value="TreeGrafter"/>
</dbReference>
<dbReference type="InterPro" id="IPR042287">
    <property type="entry name" value="FhaA_N_sf"/>
</dbReference>
<proteinExistence type="predicted"/>
<dbReference type="EMBL" id="JAUSZV010000005">
    <property type="protein sequence ID" value="MDQ0912495.1"/>
    <property type="molecule type" value="Genomic_DNA"/>
</dbReference>
<dbReference type="GO" id="GO:0005524">
    <property type="term" value="F:ATP binding"/>
    <property type="evidence" value="ECO:0007669"/>
    <property type="project" value="TreeGrafter"/>
</dbReference>
<dbReference type="GO" id="GO:0009898">
    <property type="term" value="C:cytoplasmic side of plasma membrane"/>
    <property type="evidence" value="ECO:0007669"/>
    <property type="project" value="TreeGrafter"/>
</dbReference>
<dbReference type="PANTHER" id="PTHR43384">
    <property type="entry name" value="SEPTUM SITE-DETERMINING PROTEIN MIND HOMOLOG, CHLOROPLASTIC-RELATED"/>
    <property type="match status" value="1"/>
</dbReference>
<dbReference type="Gene3D" id="3.30.2320.60">
    <property type="entry name" value="FhaA, phosphopeptide-binding domain (DUF3662)"/>
    <property type="match status" value="1"/>
</dbReference>
<dbReference type="AlphaFoldDB" id="A0AAW8FSX5"/>
<dbReference type="InterPro" id="IPR002586">
    <property type="entry name" value="CobQ/CobB/MinD/ParA_Nub-bd_dom"/>
</dbReference>
<feature type="compositionally biased region" description="Polar residues" evidence="1">
    <location>
        <begin position="367"/>
        <end position="379"/>
    </location>
</feature>
<feature type="region of interest" description="Disordered" evidence="1">
    <location>
        <begin position="190"/>
        <end position="481"/>
    </location>
</feature>